<organism evidence="2 3">
    <name type="scientific">Azohydromonas caseinilytica</name>
    <dbReference type="NCBI Taxonomy" id="2728836"/>
    <lineage>
        <taxon>Bacteria</taxon>
        <taxon>Pseudomonadati</taxon>
        <taxon>Pseudomonadota</taxon>
        <taxon>Betaproteobacteria</taxon>
        <taxon>Burkholderiales</taxon>
        <taxon>Sphaerotilaceae</taxon>
        <taxon>Azohydromonas</taxon>
    </lineage>
</organism>
<dbReference type="AlphaFoldDB" id="A0A848F3J4"/>
<dbReference type="PANTHER" id="PTHR16128">
    <property type="entry name" value="FAD/NAD(P)-BINDING OXIDOREDUCTASE FAMILY PROTEIN"/>
    <property type="match status" value="1"/>
</dbReference>
<dbReference type="Gene3D" id="3.50.50.60">
    <property type="entry name" value="FAD/NAD(P)-binding domain"/>
    <property type="match status" value="1"/>
</dbReference>
<dbReference type="Proteomes" id="UP000574067">
    <property type="component" value="Unassembled WGS sequence"/>
</dbReference>
<dbReference type="InterPro" id="IPR002937">
    <property type="entry name" value="Amino_oxidase"/>
</dbReference>
<sequence>MSSSVYVPARPPRVAVVGAGLAGITCARRLSEAGCAVQLFDKSRGVGGRMATRRVEWIDTDGAVHRAAFDHGAPAFSARSAAFRAFIDEAVGDGVLRRWEPVMAPGSHANLDGLAHWVATPDMPALCRHLAAGLPLTRSCTVDELVRDRDGGWRLLSQGDMVGDGVFDAVVLAMPPAQAAVLLALHRDDWARQAWSVPMQPCWTLMGAEGGTPPPWDAAWPQRGPLAWIVRNASKPGRAAEDDGLTRWVVHATAEWSATFLESASDSVQSALQEALARELGRTPRWAHVAVHRWRYALAPRRTDAAGKPCWWDAALGLGVCGDFFTGAGVEGAWLSGRALAAAIVPATADARAPGR</sequence>
<name>A0A848F3J4_9BURK</name>
<dbReference type="PRINTS" id="PR00419">
    <property type="entry name" value="ADXRDTASE"/>
</dbReference>
<dbReference type="Gene3D" id="3.90.660.10">
    <property type="match status" value="1"/>
</dbReference>
<dbReference type="RefSeq" id="WP_169158832.1">
    <property type="nucleotide sequence ID" value="NZ_JABBFW010000001.1"/>
</dbReference>
<reference evidence="2 3" key="1">
    <citation type="submission" date="2020-04" db="EMBL/GenBank/DDBJ databases">
        <title>Azohydromonas sp. isolated from soil.</title>
        <authorList>
            <person name="Dahal R.H."/>
        </authorList>
    </citation>
    <scope>NUCLEOTIDE SEQUENCE [LARGE SCALE GENOMIC DNA]</scope>
    <source>
        <strain evidence="2 3">G-1-1-14</strain>
    </source>
</reference>
<dbReference type="PANTHER" id="PTHR16128:SF5">
    <property type="entry name" value="FAD_NAD(P)-BINDING OXIDOREDUCTASE FAMILY PROTEIN"/>
    <property type="match status" value="1"/>
</dbReference>
<evidence type="ECO:0000313" key="3">
    <source>
        <dbReference type="Proteomes" id="UP000574067"/>
    </source>
</evidence>
<protein>
    <submittedName>
        <fullName evidence="2">NAD(P)-binding protein</fullName>
    </submittedName>
</protein>
<evidence type="ECO:0000313" key="2">
    <source>
        <dbReference type="EMBL" id="NML13962.1"/>
    </source>
</evidence>
<comment type="caution">
    <text evidence="2">The sequence shown here is derived from an EMBL/GenBank/DDBJ whole genome shotgun (WGS) entry which is preliminary data.</text>
</comment>
<dbReference type="Pfam" id="PF01593">
    <property type="entry name" value="Amino_oxidase"/>
    <property type="match status" value="1"/>
</dbReference>
<proteinExistence type="predicted"/>
<gene>
    <name evidence="2" type="ORF">HHL10_03065</name>
</gene>
<feature type="domain" description="Amine oxidase" evidence="1">
    <location>
        <begin position="120"/>
        <end position="344"/>
    </location>
</feature>
<dbReference type="GO" id="GO:0016491">
    <property type="term" value="F:oxidoreductase activity"/>
    <property type="evidence" value="ECO:0007669"/>
    <property type="project" value="InterPro"/>
</dbReference>
<dbReference type="InterPro" id="IPR036188">
    <property type="entry name" value="FAD/NAD-bd_sf"/>
</dbReference>
<keyword evidence="3" id="KW-1185">Reference proteome</keyword>
<dbReference type="SUPFAM" id="SSF51905">
    <property type="entry name" value="FAD/NAD(P)-binding domain"/>
    <property type="match status" value="1"/>
</dbReference>
<dbReference type="EMBL" id="JABBFW010000001">
    <property type="protein sequence ID" value="NML13962.1"/>
    <property type="molecule type" value="Genomic_DNA"/>
</dbReference>
<accession>A0A848F3J4</accession>
<dbReference type="Pfam" id="PF13450">
    <property type="entry name" value="NAD_binding_8"/>
    <property type="match status" value="1"/>
</dbReference>
<evidence type="ECO:0000259" key="1">
    <source>
        <dbReference type="Pfam" id="PF01593"/>
    </source>
</evidence>